<feature type="domain" description="Response regulatory" evidence="6">
    <location>
        <begin position="2"/>
        <end position="116"/>
    </location>
</feature>
<dbReference type="CDD" id="cd17536">
    <property type="entry name" value="REC_YesN-like"/>
    <property type="match status" value="1"/>
</dbReference>
<dbReference type="EMBL" id="JBHMAG010000012">
    <property type="protein sequence ID" value="MFB9753500.1"/>
    <property type="molecule type" value="Genomic_DNA"/>
</dbReference>
<dbReference type="SMART" id="SM00448">
    <property type="entry name" value="REC"/>
    <property type="match status" value="1"/>
</dbReference>
<dbReference type="Proteomes" id="UP001589619">
    <property type="component" value="Unassembled WGS sequence"/>
</dbReference>
<dbReference type="Pfam" id="PF00072">
    <property type="entry name" value="Response_reg"/>
    <property type="match status" value="1"/>
</dbReference>
<dbReference type="InterPro" id="IPR018060">
    <property type="entry name" value="HTH_AraC"/>
</dbReference>
<protein>
    <submittedName>
        <fullName evidence="7">Response regulator</fullName>
    </submittedName>
</protein>
<evidence type="ECO:0000256" key="4">
    <source>
        <dbReference type="SAM" id="Coils"/>
    </source>
</evidence>
<dbReference type="RefSeq" id="WP_344901228.1">
    <property type="nucleotide sequence ID" value="NZ_BAAAYO010000001.1"/>
</dbReference>
<proteinExistence type="predicted"/>
<name>A0ABV5VZE9_9BACL</name>
<keyword evidence="1" id="KW-0805">Transcription regulation</keyword>
<dbReference type="InterPro" id="IPR001789">
    <property type="entry name" value="Sig_transdc_resp-reg_receiver"/>
</dbReference>
<gene>
    <name evidence="7" type="ORF">ACFFNY_18190</name>
</gene>
<dbReference type="PANTHER" id="PTHR43280:SF2">
    <property type="entry name" value="HTH-TYPE TRANSCRIPTIONAL REGULATOR EXSA"/>
    <property type="match status" value="1"/>
</dbReference>
<keyword evidence="4" id="KW-0175">Coiled coil</keyword>
<evidence type="ECO:0000313" key="8">
    <source>
        <dbReference type="Proteomes" id="UP001589619"/>
    </source>
</evidence>
<keyword evidence="8" id="KW-1185">Reference proteome</keyword>
<dbReference type="InterPro" id="IPR011006">
    <property type="entry name" value="CheY-like_superfamily"/>
</dbReference>
<dbReference type="PANTHER" id="PTHR43280">
    <property type="entry name" value="ARAC-FAMILY TRANSCRIPTIONAL REGULATOR"/>
    <property type="match status" value="1"/>
</dbReference>
<evidence type="ECO:0000256" key="3">
    <source>
        <dbReference type="ARBA" id="ARBA00023163"/>
    </source>
</evidence>
<evidence type="ECO:0000256" key="1">
    <source>
        <dbReference type="ARBA" id="ARBA00023015"/>
    </source>
</evidence>
<dbReference type="SMART" id="SM00342">
    <property type="entry name" value="HTH_ARAC"/>
    <property type="match status" value="1"/>
</dbReference>
<evidence type="ECO:0000313" key="7">
    <source>
        <dbReference type="EMBL" id="MFB9753500.1"/>
    </source>
</evidence>
<reference evidence="7 8" key="1">
    <citation type="submission" date="2024-09" db="EMBL/GenBank/DDBJ databases">
        <authorList>
            <person name="Sun Q."/>
            <person name="Mori K."/>
        </authorList>
    </citation>
    <scope>NUCLEOTIDE SEQUENCE [LARGE SCALE GENOMIC DNA]</scope>
    <source>
        <strain evidence="7 8">JCM 12520</strain>
    </source>
</reference>
<evidence type="ECO:0000259" key="6">
    <source>
        <dbReference type="SMART" id="SM00448"/>
    </source>
</evidence>
<accession>A0ABV5VZE9</accession>
<dbReference type="InterPro" id="IPR009057">
    <property type="entry name" value="Homeodomain-like_sf"/>
</dbReference>
<dbReference type="PROSITE" id="PS00041">
    <property type="entry name" value="HTH_ARAC_FAMILY_1"/>
    <property type="match status" value="1"/>
</dbReference>
<dbReference type="Gene3D" id="3.40.50.2300">
    <property type="match status" value="1"/>
</dbReference>
<dbReference type="Pfam" id="PF12833">
    <property type="entry name" value="HTH_18"/>
    <property type="match status" value="1"/>
</dbReference>
<feature type="coiled-coil region" evidence="4">
    <location>
        <begin position="116"/>
        <end position="143"/>
    </location>
</feature>
<comment type="caution">
    <text evidence="7">The sequence shown here is derived from an EMBL/GenBank/DDBJ whole genome shotgun (WGS) entry which is preliminary data.</text>
</comment>
<evidence type="ECO:0000256" key="2">
    <source>
        <dbReference type="ARBA" id="ARBA00023125"/>
    </source>
</evidence>
<sequence length="555" mass="64358">MYRLLIIDNEEIIVEGLVELFTEMPELELEVYGAYSADEAILLLERTKIDIVLTDIHMPGMSGLQLQQVIVRQWPWCKVIFLTGFNRFEYAQSALRYEGIDFVLKTEGDGKIIEAVEKAKAKLREQTETRHRLKQAQRQMEKALPLLRQTCLKELLDGDSAADEQAEELLRELGTGLTIVQPVLPVVGRLDDLPRSPKDRALYVCALQNRIEGYLSPTTAICFVDYDKTRFVLLIQSLDLSREERHESEFEKAARTQRFIHGMLEHVQQESKHAWNVRLSFAVANEFVRWERLSDMLNKLKCYFHFGLGIGPETMLAGPCIQEDRTEEREAATPSGASSGNYDRLKRYLEQGRKEEFQELIRQMMPGPDSERGKPGNEDLRWMELYYHFVALLMTAVNEWDLYETVQTAEDFRKLGVWDDAEGWEERFGRMFRLSGSLFDLREDGYRKDSDELVSRINQYIDRHINGDLSLTRLGEAMKLNPSYLSRHYKQTTGKGVSEYIMEARLSTAKRLLTGSRLKIHEISAEAGFLTDATFYRCFKKAIRLTPQEYREVNK</sequence>
<organism evidence="7 8">
    <name type="scientific">Paenibacillus hodogayensis</name>
    <dbReference type="NCBI Taxonomy" id="279208"/>
    <lineage>
        <taxon>Bacteria</taxon>
        <taxon>Bacillati</taxon>
        <taxon>Bacillota</taxon>
        <taxon>Bacilli</taxon>
        <taxon>Bacillales</taxon>
        <taxon>Paenibacillaceae</taxon>
        <taxon>Paenibacillus</taxon>
    </lineage>
</organism>
<keyword evidence="2" id="KW-0238">DNA-binding</keyword>
<evidence type="ECO:0000259" key="5">
    <source>
        <dbReference type="SMART" id="SM00342"/>
    </source>
</evidence>
<keyword evidence="3" id="KW-0804">Transcription</keyword>
<dbReference type="Gene3D" id="1.10.10.60">
    <property type="entry name" value="Homeodomain-like"/>
    <property type="match status" value="2"/>
</dbReference>
<dbReference type="SUPFAM" id="SSF46689">
    <property type="entry name" value="Homeodomain-like"/>
    <property type="match status" value="2"/>
</dbReference>
<feature type="domain" description="HTH araC/xylS-type" evidence="5">
    <location>
        <begin position="468"/>
        <end position="551"/>
    </location>
</feature>
<dbReference type="InterPro" id="IPR018062">
    <property type="entry name" value="HTH_AraC-typ_CS"/>
</dbReference>
<dbReference type="SUPFAM" id="SSF52172">
    <property type="entry name" value="CheY-like"/>
    <property type="match status" value="1"/>
</dbReference>